<organism evidence="2">
    <name type="scientific">Candidatus Methanogaster sp. ANME-2c ERB4</name>
    <dbReference type="NCBI Taxonomy" id="2759911"/>
    <lineage>
        <taxon>Archaea</taxon>
        <taxon>Methanobacteriati</taxon>
        <taxon>Methanobacteriota</taxon>
        <taxon>Stenosarchaea group</taxon>
        <taxon>Methanomicrobia</taxon>
        <taxon>Methanosarcinales</taxon>
        <taxon>ANME-2 cluster</taxon>
        <taxon>Candidatus Methanogasteraceae</taxon>
        <taxon>Candidatus Methanogaster</taxon>
    </lineage>
</organism>
<keyword evidence="1" id="KW-1133">Transmembrane helix</keyword>
<feature type="transmembrane region" description="Helical" evidence="1">
    <location>
        <begin position="95"/>
        <end position="116"/>
    </location>
</feature>
<evidence type="ECO:0000313" key="2">
    <source>
        <dbReference type="EMBL" id="QNO47494.1"/>
    </source>
</evidence>
<evidence type="ECO:0000256" key="1">
    <source>
        <dbReference type="SAM" id="Phobius"/>
    </source>
</evidence>
<feature type="transmembrane region" description="Helical" evidence="1">
    <location>
        <begin position="71"/>
        <end position="89"/>
    </location>
</feature>
<keyword evidence="1" id="KW-0472">Membrane</keyword>
<dbReference type="InterPro" id="IPR018723">
    <property type="entry name" value="DUF2254_membrane"/>
</dbReference>
<name>A0A7G9YHL0_9EURY</name>
<keyword evidence="1" id="KW-0812">Transmembrane</keyword>
<feature type="transmembrane region" description="Helical" evidence="1">
    <location>
        <begin position="27"/>
        <end position="51"/>
    </location>
</feature>
<dbReference type="Pfam" id="PF10011">
    <property type="entry name" value="DUF2254"/>
    <property type="match status" value="1"/>
</dbReference>
<protein>
    <submittedName>
        <fullName evidence="2">Uncharacterized protein</fullName>
    </submittedName>
</protein>
<dbReference type="EMBL" id="MT631264">
    <property type="protein sequence ID" value="QNO47494.1"/>
    <property type="molecule type" value="Genomic_DNA"/>
</dbReference>
<gene>
    <name evidence="2" type="ORF">MJFALNKJ_00027</name>
</gene>
<reference evidence="2" key="1">
    <citation type="submission" date="2020-06" db="EMBL/GenBank/DDBJ databases">
        <title>Unique genomic features of the anaerobic methanotrophic archaea.</title>
        <authorList>
            <person name="Chadwick G.L."/>
            <person name="Skennerton C.T."/>
            <person name="Laso-Perez R."/>
            <person name="Leu A.O."/>
            <person name="Speth D.R."/>
            <person name="Yu H."/>
            <person name="Morgan-Lang C."/>
            <person name="Hatzenpichler R."/>
            <person name="Goudeau D."/>
            <person name="Malmstrom R."/>
            <person name="Brazelton W.J."/>
            <person name="Woyke T."/>
            <person name="Hallam S.J."/>
            <person name="Tyson G.W."/>
            <person name="Wegener G."/>
            <person name="Boetius A."/>
            <person name="Orphan V."/>
        </authorList>
    </citation>
    <scope>NUCLEOTIDE SEQUENCE</scope>
</reference>
<feature type="transmembrane region" description="Helical" evidence="1">
    <location>
        <begin position="5"/>
        <end position="21"/>
    </location>
</feature>
<proteinExistence type="predicted"/>
<sequence length="906" mass="106286">MIEELIENIILVIGVLCSIFSESVQLSTIATCLAAILAIVFSISLLAVQIVSDKYTPRVLEYFKKNRLTKLTLFSFLLTIVFCILFLGIHDCDQSVYVIGFALFLVCCCVFVKYFYGILRIINPIELANLLRNECLKNVKKQNKEETENVIDSLGDIAIKTIQRNEETVTKKYIQTLYDVFDEFLKLKEMDPEKYAPIVNSYYGRDVDRNNILGCVLDQFFRIYKEAIFRKDDVITKDISDKIFLILRECLTEANNDVLVDQIIEAEYSFCKVAIENKDVSRFLLVQHIAKVLQINPYQKDRIKNRYLNKFVNSHFFRVNKLILGYDDFELFKAEINAFCLLALTESPNDLQERIKTDLHLYQEMHPIIHQNKQVYDEIEEKRNYLQFLIKYDISKNFENIKNFEKRLEQFEALVIKHLEKIKDKQYLESKFLREDNTIEPEKFEDIKREIDERIEKVREKIEGNEKKSLQSTKYNPYKLYLNSKIYKTFFATGAYILFKGAVGGIDSEKYLKELWMHTNPEDADGICYNKPPITFDPFWLTYLLFYGGKSDDCWFDDYSFEDFHGTTDYFYQYYLLCIAKTRGKLRLPSETDLEKMEKVGKIYELEELYEFSNDFILKSSSEAKYCDVLIEKSDVWEGLFKNNAKEILEKTKEWVNVTTGECNRLKSGIETILPLDSEKVSECKKNILESYMTNSEILELTEVKEFDEERDEGLDFIQIHQRPLTPKDCFIRPSFTDCSVLWFNIGNSVAIGEVEYIVDKILKNEKISRIEIKNSGKIFEGIKSAVNDLKKQNHNPSVIFIPLNCLNALVEQRPDMYDNLKIDEDVDIKVVHSLNRFKFNDVIILDKNVGIWTFKPDENTKARLIVEISDYEKDKCNVDLLVKTVVNFRIVDHNAIKILELYKET</sequence>
<accession>A0A7G9YHL0</accession>
<dbReference type="AlphaFoldDB" id="A0A7G9YHL0"/>